<dbReference type="OrthoDB" id="9793039at2"/>
<feature type="domain" description="VOC" evidence="1">
    <location>
        <begin position="139"/>
        <end position="254"/>
    </location>
</feature>
<reference evidence="2 3" key="1">
    <citation type="submission" date="2016-10" db="EMBL/GenBank/DDBJ databases">
        <authorList>
            <person name="de Groot N.N."/>
        </authorList>
    </citation>
    <scope>NUCLEOTIDE SEQUENCE [LARGE SCALE GENOMIC DNA]</scope>
    <source>
        <strain evidence="2 3">CPCC 201354</strain>
    </source>
</reference>
<dbReference type="PANTHER" id="PTHR33993:SF14">
    <property type="entry name" value="GB|AAF24581.1"/>
    <property type="match status" value="1"/>
</dbReference>
<feature type="domain" description="VOC" evidence="1">
    <location>
        <begin position="11"/>
        <end position="125"/>
    </location>
</feature>
<keyword evidence="3" id="KW-1185">Reference proteome</keyword>
<dbReference type="InterPro" id="IPR052164">
    <property type="entry name" value="Anthracycline_SecMetBiosynth"/>
</dbReference>
<evidence type="ECO:0000313" key="3">
    <source>
        <dbReference type="Proteomes" id="UP000198923"/>
    </source>
</evidence>
<dbReference type="InterPro" id="IPR029068">
    <property type="entry name" value="Glyas_Bleomycin-R_OHBP_Dase"/>
</dbReference>
<dbReference type="InterPro" id="IPR004360">
    <property type="entry name" value="Glyas_Fos-R_dOase_dom"/>
</dbReference>
<dbReference type="SUPFAM" id="SSF54593">
    <property type="entry name" value="Glyoxalase/Bleomycin resistance protein/Dihydroxybiphenyl dioxygenase"/>
    <property type="match status" value="2"/>
</dbReference>
<dbReference type="Pfam" id="PF18029">
    <property type="entry name" value="Glyoxalase_6"/>
    <property type="match status" value="1"/>
</dbReference>
<dbReference type="AlphaFoldDB" id="A0A1G7WLP3"/>
<dbReference type="Proteomes" id="UP000198923">
    <property type="component" value="Unassembled WGS sequence"/>
</dbReference>
<sequence>MSERSSYPPGIPCWVDLSSTDITGSTRFYGDIFGWEAEFDPRPEAGGYGQFFYRGRAVAGIGPTFAEGMPSVWNVYVATDDARAVAERVKATGGQVVLEPMQIFTEGTMGVFQDPTGAYFMVWQAGRHTGAELVNEPNAFCWSELATRDPEGALRFYPQVFGWEGVSQDAGGMHYTEWNAGGRPVAGMMPMGPQFPEEVPPHWLAYFAVADCDVTLDRAKALGATVFVEPVDIPIGRFAVMADPQFAAFAIIALNETA</sequence>
<dbReference type="PANTHER" id="PTHR33993">
    <property type="entry name" value="GLYOXALASE-RELATED"/>
    <property type="match status" value="1"/>
</dbReference>
<dbReference type="STRING" id="504805.SAMN05421505_10763"/>
<dbReference type="EMBL" id="FNCN01000007">
    <property type="protein sequence ID" value="SDG72140.1"/>
    <property type="molecule type" value="Genomic_DNA"/>
</dbReference>
<proteinExistence type="predicted"/>
<evidence type="ECO:0000313" key="2">
    <source>
        <dbReference type="EMBL" id="SDG72140.1"/>
    </source>
</evidence>
<dbReference type="InterPro" id="IPR041581">
    <property type="entry name" value="Glyoxalase_6"/>
</dbReference>
<dbReference type="Gene3D" id="3.10.180.10">
    <property type="entry name" value="2,3-Dihydroxybiphenyl 1,2-Dioxygenase, domain 1"/>
    <property type="match status" value="2"/>
</dbReference>
<name>A0A1G7WLP3_9ACTN</name>
<dbReference type="CDD" id="cd07247">
    <property type="entry name" value="SgaA_N_like"/>
    <property type="match status" value="2"/>
</dbReference>
<protein>
    <recommendedName>
        <fullName evidence="1">VOC domain-containing protein</fullName>
    </recommendedName>
</protein>
<dbReference type="Pfam" id="PF00903">
    <property type="entry name" value="Glyoxalase"/>
    <property type="match status" value="1"/>
</dbReference>
<accession>A0A1G7WLP3</accession>
<dbReference type="InterPro" id="IPR037523">
    <property type="entry name" value="VOC_core"/>
</dbReference>
<organism evidence="2 3">
    <name type="scientific">Sinosporangium album</name>
    <dbReference type="NCBI Taxonomy" id="504805"/>
    <lineage>
        <taxon>Bacteria</taxon>
        <taxon>Bacillati</taxon>
        <taxon>Actinomycetota</taxon>
        <taxon>Actinomycetes</taxon>
        <taxon>Streptosporangiales</taxon>
        <taxon>Streptosporangiaceae</taxon>
        <taxon>Sinosporangium</taxon>
    </lineage>
</organism>
<evidence type="ECO:0000259" key="1">
    <source>
        <dbReference type="PROSITE" id="PS51819"/>
    </source>
</evidence>
<dbReference type="PROSITE" id="PS51819">
    <property type="entry name" value="VOC"/>
    <property type="match status" value="2"/>
</dbReference>
<dbReference type="RefSeq" id="WP_093169990.1">
    <property type="nucleotide sequence ID" value="NZ_FNCN01000007.1"/>
</dbReference>
<gene>
    <name evidence="2" type="ORF">SAMN05421505_10763</name>
</gene>